<proteinExistence type="predicted"/>
<protein>
    <submittedName>
        <fullName evidence="2">Uncharacterized protein</fullName>
    </submittedName>
</protein>
<gene>
    <name evidence="2" type="ORF">PRUPE_7G088300</name>
</gene>
<feature type="region of interest" description="Disordered" evidence="1">
    <location>
        <begin position="34"/>
        <end position="62"/>
    </location>
</feature>
<evidence type="ECO:0000313" key="2">
    <source>
        <dbReference type="EMBL" id="ONH95734.1"/>
    </source>
</evidence>
<feature type="compositionally biased region" description="Polar residues" evidence="1">
    <location>
        <begin position="44"/>
        <end position="55"/>
    </location>
</feature>
<sequence>MVALISKQYMVEIDIGKLQIEGAEATCLGHMSLFKSDGEHRGSPQRSKGGQLTPQPRNPPHEERKLTLQWLDGWAIHARYLFEEMPQGDASS</sequence>
<accession>A0A251NBU9</accession>
<dbReference type="Proteomes" id="UP000006882">
    <property type="component" value="Chromosome G7"/>
</dbReference>
<keyword evidence="3" id="KW-1185">Reference proteome</keyword>
<evidence type="ECO:0000313" key="3">
    <source>
        <dbReference type="Proteomes" id="UP000006882"/>
    </source>
</evidence>
<name>A0A251NBU9_PRUPE</name>
<organism evidence="2 3">
    <name type="scientific">Prunus persica</name>
    <name type="common">Peach</name>
    <name type="synonym">Amygdalus persica</name>
    <dbReference type="NCBI Taxonomy" id="3760"/>
    <lineage>
        <taxon>Eukaryota</taxon>
        <taxon>Viridiplantae</taxon>
        <taxon>Streptophyta</taxon>
        <taxon>Embryophyta</taxon>
        <taxon>Tracheophyta</taxon>
        <taxon>Spermatophyta</taxon>
        <taxon>Magnoliopsida</taxon>
        <taxon>eudicotyledons</taxon>
        <taxon>Gunneridae</taxon>
        <taxon>Pentapetalae</taxon>
        <taxon>rosids</taxon>
        <taxon>fabids</taxon>
        <taxon>Rosales</taxon>
        <taxon>Rosaceae</taxon>
        <taxon>Amygdaloideae</taxon>
        <taxon>Amygdaleae</taxon>
        <taxon>Prunus</taxon>
    </lineage>
</organism>
<dbReference type="Gramene" id="ONH95734">
    <property type="protein sequence ID" value="ONH95734"/>
    <property type="gene ID" value="PRUPE_7G088300"/>
</dbReference>
<dbReference type="EMBL" id="CM007657">
    <property type="protein sequence ID" value="ONH95734.1"/>
    <property type="molecule type" value="Genomic_DNA"/>
</dbReference>
<dbReference type="AlphaFoldDB" id="A0A251NBU9"/>
<reference evidence="2 3" key="1">
    <citation type="journal article" date="2013" name="Nat. Genet.">
        <title>The high-quality draft genome of peach (Prunus persica) identifies unique patterns of genetic diversity, domestication and genome evolution.</title>
        <authorList>
            <consortium name="International Peach Genome Initiative"/>
            <person name="Verde I."/>
            <person name="Abbott A.G."/>
            <person name="Scalabrin S."/>
            <person name="Jung S."/>
            <person name="Shu S."/>
            <person name="Marroni F."/>
            <person name="Zhebentyayeva T."/>
            <person name="Dettori M.T."/>
            <person name="Grimwood J."/>
            <person name="Cattonaro F."/>
            <person name="Zuccolo A."/>
            <person name="Rossini L."/>
            <person name="Jenkins J."/>
            <person name="Vendramin E."/>
            <person name="Meisel L.A."/>
            <person name="Decroocq V."/>
            <person name="Sosinski B."/>
            <person name="Prochnik S."/>
            <person name="Mitros T."/>
            <person name="Policriti A."/>
            <person name="Cipriani G."/>
            <person name="Dondini L."/>
            <person name="Ficklin S."/>
            <person name="Goodstein D.M."/>
            <person name="Xuan P."/>
            <person name="Del Fabbro C."/>
            <person name="Aramini V."/>
            <person name="Copetti D."/>
            <person name="Gonzalez S."/>
            <person name="Horner D.S."/>
            <person name="Falchi R."/>
            <person name="Lucas S."/>
            <person name="Mica E."/>
            <person name="Maldonado J."/>
            <person name="Lazzari B."/>
            <person name="Bielenberg D."/>
            <person name="Pirona R."/>
            <person name="Miculan M."/>
            <person name="Barakat A."/>
            <person name="Testolin R."/>
            <person name="Stella A."/>
            <person name="Tartarini S."/>
            <person name="Tonutti P."/>
            <person name="Arus P."/>
            <person name="Orellana A."/>
            <person name="Wells C."/>
            <person name="Main D."/>
            <person name="Vizzotto G."/>
            <person name="Silva H."/>
            <person name="Salamini F."/>
            <person name="Schmutz J."/>
            <person name="Morgante M."/>
            <person name="Rokhsar D.S."/>
        </authorList>
    </citation>
    <scope>NUCLEOTIDE SEQUENCE [LARGE SCALE GENOMIC DNA]</scope>
    <source>
        <strain evidence="3">cv. Nemared</strain>
    </source>
</reference>
<evidence type="ECO:0000256" key="1">
    <source>
        <dbReference type="SAM" id="MobiDB-lite"/>
    </source>
</evidence>